<feature type="chain" id="PRO_5036518285" description="S-protein homolog" evidence="6">
    <location>
        <begin position="21"/>
        <end position="141"/>
    </location>
</feature>
<organism evidence="7 8">
    <name type="scientific">Brassica carinata</name>
    <name type="common">Ethiopian mustard</name>
    <name type="synonym">Abyssinian cabbage</name>
    <dbReference type="NCBI Taxonomy" id="52824"/>
    <lineage>
        <taxon>Eukaryota</taxon>
        <taxon>Viridiplantae</taxon>
        <taxon>Streptophyta</taxon>
        <taxon>Embryophyta</taxon>
        <taxon>Tracheophyta</taxon>
        <taxon>Spermatophyta</taxon>
        <taxon>Magnoliopsida</taxon>
        <taxon>eudicotyledons</taxon>
        <taxon>Gunneridae</taxon>
        <taxon>Pentapetalae</taxon>
        <taxon>rosids</taxon>
        <taxon>malvids</taxon>
        <taxon>Brassicales</taxon>
        <taxon>Brassicaceae</taxon>
        <taxon>Brassiceae</taxon>
        <taxon>Brassica</taxon>
    </lineage>
</organism>
<accession>A0A8X7VX01</accession>
<dbReference type="Pfam" id="PF05938">
    <property type="entry name" value="Self-incomp_S1"/>
    <property type="match status" value="1"/>
</dbReference>
<comment type="subcellular location">
    <subcellularLocation>
        <location evidence="1 6">Secreted</location>
    </subcellularLocation>
</comment>
<comment type="similarity">
    <text evidence="2 6">Belongs to the plant self-incompatibility (S1) protein family.</text>
</comment>
<evidence type="ECO:0000256" key="5">
    <source>
        <dbReference type="ARBA" id="ARBA00022729"/>
    </source>
</evidence>
<dbReference type="PANTHER" id="PTHR31232:SF109">
    <property type="entry name" value="S-PROTEIN HOMOLOG"/>
    <property type="match status" value="1"/>
</dbReference>
<dbReference type="EMBL" id="JAAMPC010000003">
    <property type="protein sequence ID" value="KAG2319529.1"/>
    <property type="molecule type" value="Genomic_DNA"/>
</dbReference>
<dbReference type="GO" id="GO:0060320">
    <property type="term" value="P:rejection of self pollen"/>
    <property type="evidence" value="ECO:0007669"/>
    <property type="project" value="UniProtKB-KW"/>
</dbReference>
<evidence type="ECO:0000256" key="6">
    <source>
        <dbReference type="RuleBase" id="RU367044"/>
    </source>
</evidence>
<dbReference type="Proteomes" id="UP000886595">
    <property type="component" value="Unassembled WGS sequence"/>
</dbReference>
<dbReference type="InterPro" id="IPR010264">
    <property type="entry name" value="Self-incomp_S1"/>
</dbReference>
<keyword evidence="8" id="KW-1185">Reference proteome</keyword>
<evidence type="ECO:0000313" key="8">
    <source>
        <dbReference type="Proteomes" id="UP000886595"/>
    </source>
</evidence>
<dbReference type="OrthoDB" id="1848419at2759"/>
<keyword evidence="4 6" id="KW-0964">Secreted</keyword>
<name>A0A8X7VX01_BRACI</name>
<dbReference type="PANTHER" id="PTHR31232">
    <property type="match status" value="1"/>
</dbReference>
<keyword evidence="3 6" id="KW-0713">Self-incompatibility</keyword>
<keyword evidence="5 6" id="KW-0732">Signal</keyword>
<evidence type="ECO:0000313" key="7">
    <source>
        <dbReference type="EMBL" id="KAG2319529.1"/>
    </source>
</evidence>
<protein>
    <recommendedName>
        <fullName evidence="6">S-protein homolog</fullName>
    </recommendedName>
</protein>
<comment type="caution">
    <text evidence="7">The sequence shown here is derived from an EMBL/GenBank/DDBJ whole genome shotgun (WGS) entry which is preliminary data.</text>
</comment>
<sequence length="141" mass="16240">MNPLSWFLIVIALSAELSNGKSYEKDSVHFINSLNPNNILRVHCLTHDDDLGYHLLSPGQTYEFSFYESIFTTKVNCALWQGPGFKFYAIFRAYKGGGFIVHYGKKNFWDAREDGIYVSHGKDSPKLKYKWSTQEVLSPIY</sequence>
<reference evidence="7 8" key="1">
    <citation type="submission" date="2020-02" db="EMBL/GenBank/DDBJ databases">
        <authorList>
            <person name="Ma Q."/>
            <person name="Huang Y."/>
            <person name="Song X."/>
            <person name="Pei D."/>
        </authorList>
    </citation>
    <scope>NUCLEOTIDE SEQUENCE [LARGE SCALE GENOMIC DNA]</scope>
    <source>
        <strain evidence="7">Sxm20200214</strain>
        <tissue evidence="7">Leaf</tissue>
    </source>
</reference>
<evidence type="ECO:0000256" key="4">
    <source>
        <dbReference type="ARBA" id="ARBA00022525"/>
    </source>
</evidence>
<evidence type="ECO:0000256" key="1">
    <source>
        <dbReference type="ARBA" id="ARBA00004613"/>
    </source>
</evidence>
<gene>
    <name evidence="7" type="ORF">Bca52824_012742</name>
</gene>
<proteinExistence type="inferred from homology"/>
<dbReference type="GO" id="GO:0005576">
    <property type="term" value="C:extracellular region"/>
    <property type="evidence" value="ECO:0007669"/>
    <property type="project" value="UniProtKB-SubCell"/>
</dbReference>
<feature type="signal peptide" evidence="6">
    <location>
        <begin position="1"/>
        <end position="20"/>
    </location>
</feature>
<evidence type="ECO:0000256" key="3">
    <source>
        <dbReference type="ARBA" id="ARBA00022471"/>
    </source>
</evidence>
<dbReference type="AlphaFoldDB" id="A0A8X7VX01"/>
<evidence type="ECO:0000256" key="2">
    <source>
        <dbReference type="ARBA" id="ARBA00005581"/>
    </source>
</evidence>